<feature type="transmembrane region" description="Helical" evidence="11">
    <location>
        <begin position="20"/>
        <end position="46"/>
    </location>
</feature>
<dbReference type="InterPro" id="IPR043130">
    <property type="entry name" value="CDP-OH_PTrfase_TM_dom"/>
</dbReference>
<dbReference type="InterPro" id="IPR044268">
    <property type="entry name" value="PIP_synthase_PgsA1"/>
</dbReference>
<dbReference type="GO" id="GO:0008654">
    <property type="term" value="P:phospholipid biosynthetic process"/>
    <property type="evidence" value="ECO:0007669"/>
    <property type="project" value="InterPro"/>
</dbReference>
<comment type="catalytic activity">
    <reaction evidence="7">
        <text>1,2-di-(9Z-octadecenoyl)-sn-glycero-3-cytidine-5'-diphosphate + 1D-myo-inositol 3-phosphate = 1,2-di-(9Z-octadecenoyl)-sn-glycero-3-phospho-(1D-myo-inositol-3-phosphate) + CMP + H(+)</text>
        <dbReference type="Rhea" id="RHEA:61216"/>
        <dbReference type="ChEBI" id="CHEBI:15378"/>
        <dbReference type="ChEBI" id="CHEBI:58401"/>
        <dbReference type="ChEBI" id="CHEBI:60377"/>
        <dbReference type="ChEBI" id="CHEBI:85356"/>
        <dbReference type="ChEBI" id="CHEBI:144472"/>
    </reaction>
</comment>
<dbReference type="GO" id="GO:0016020">
    <property type="term" value="C:membrane"/>
    <property type="evidence" value="ECO:0007669"/>
    <property type="project" value="InterPro"/>
</dbReference>
<keyword evidence="4 11" id="KW-0812">Transmembrane</keyword>
<evidence type="ECO:0000256" key="6">
    <source>
        <dbReference type="ARBA" id="ARBA00023136"/>
    </source>
</evidence>
<dbReference type="Pfam" id="PF01066">
    <property type="entry name" value="CDP-OH_P_transf"/>
    <property type="match status" value="1"/>
</dbReference>
<dbReference type="NCBIfam" id="NF045883">
    <property type="entry name" value="PIPSynth"/>
    <property type="match status" value="1"/>
</dbReference>
<organism evidence="12">
    <name type="scientific">freshwater metagenome</name>
    <dbReference type="NCBI Taxonomy" id="449393"/>
    <lineage>
        <taxon>unclassified sequences</taxon>
        <taxon>metagenomes</taxon>
        <taxon>ecological metagenomes</taxon>
    </lineage>
</organism>
<feature type="transmembrane region" description="Helical" evidence="11">
    <location>
        <begin position="175"/>
        <end position="192"/>
    </location>
</feature>
<evidence type="ECO:0000256" key="8">
    <source>
        <dbReference type="ARBA" id="ARBA00024082"/>
    </source>
</evidence>
<evidence type="ECO:0000256" key="1">
    <source>
        <dbReference type="ARBA" id="ARBA00004127"/>
    </source>
</evidence>
<comment type="subcellular location">
    <subcellularLocation>
        <location evidence="1">Endomembrane system</location>
        <topology evidence="1">Multi-pass membrane protein</topology>
    </subcellularLocation>
</comment>
<keyword evidence="6 11" id="KW-0472">Membrane</keyword>
<comment type="catalytic activity">
    <reaction evidence="10">
        <text>a CDP-1,2-diacyl-sn-glycerol + 1D-myo-inositol 3-phosphate = a 1,2-diacyl-sn-glycero-3-phospho-(1D-myo-inositol-3-phosphate) + CMP + H(+)</text>
        <dbReference type="Rhea" id="RHEA:60504"/>
        <dbReference type="ChEBI" id="CHEBI:15378"/>
        <dbReference type="ChEBI" id="CHEBI:58088"/>
        <dbReference type="ChEBI" id="CHEBI:58332"/>
        <dbReference type="ChEBI" id="CHEBI:58401"/>
        <dbReference type="ChEBI" id="CHEBI:60377"/>
    </reaction>
</comment>
<gene>
    <name evidence="12" type="ORF">UFOPK3614_00221</name>
</gene>
<protein>
    <recommendedName>
        <fullName evidence="8">Phosphatidylinositol phosphate synthase</fullName>
    </recommendedName>
    <alternativeName>
        <fullName evidence="9">CDP-diacylglycerol--D-myo-inositol-3-phosphate 3-phosphatidyltransferase</fullName>
    </alternativeName>
</protein>
<dbReference type="HAMAP" id="MF_02241">
    <property type="entry name" value="PIP_synthase"/>
    <property type="match status" value="1"/>
</dbReference>
<proteinExistence type="inferred from homology"/>
<name>A0A6J7GPL0_9ZZZZ</name>
<dbReference type="AlphaFoldDB" id="A0A6J7GPL0"/>
<evidence type="ECO:0000256" key="4">
    <source>
        <dbReference type="ARBA" id="ARBA00022692"/>
    </source>
</evidence>
<dbReference type="UniPathway" id="UPA00220"/>
<evidence type="ECO:0000256" key="5">
    <source>
        <dbReference type="ARBA" id="ARBA00022989"/>
    </source>
</evidence>
<feature type="transmembrane region" description="Helical" evidence="11">
    <location>
        <begin position="52"/>
        <end position="69"/>
    </location>
</feature>
<dbReference type="InterPro" id="IPR000462">
    <property type="entry name" value="CDP-OH_P_trans"/>
</dbReference>
<feature type="transmembrane region" description="Helical" evidence="11">
    <location>
        <begin position="114"/>
        <end position="131"/>
    </location>
</feature>
<dbReference type="Gene3D" id="1.20.120.1760">
    <property type="match status" value="1"/>
</dbReference>
<keyword evidence="5 11" id="KW-1133">Transmembrane helix</keyword>
<dbReference type="GO" id="GO:0016780">
    <property type="term" value="F:phosphotransferase activity, for other substituted phosphate groups"/>
    <property type="evidence" value="ECO:0007669"/>
    <property type="project" value="InterPro"/>
</dbReference>
<comment type="subunit">
    <text evidence="3">Homodimer.</text>
</comment>
<evidence type="ECO:0000256" key="9">
    <source>
        <dbReference type="ARBA" id="ARBA00033137"/>
    </source>
</evidence>
<evidence type="ECO:0000313" key="12">
    <source>
        <dbReference type="EMBL" id="CAB4910281.1"/>
    </source>
</evidence>
<evidence type="ECO:0000256" key="3">
    <source>
        <dbReference type="ARBA" id="ARBA00011738"/>
    </source>
</evidence>
<dbReference type="GO" id="GO:0012505">
    <property type="term" value="C:endomembrane system"/>
    <property type="evidence" value="ECO:0007669"/>
    <property type="project" value="UniProtKB-SubCell"/>
</dbReference>
<evidence type="ECO:0000256" key="11">
    <source>
        <dbReference type="SAM" id="Phobius"/>
    </source>
</evidence>
<evidence type="ECO:0000256" key="2">
    <source>
        <dbReference type="ARBA" id="ARBA00004805"/>
    </source>
</evidence>
<evidence type="ECO:0000256" key="7">
    <source>
        <dbReference type="ARBA" id="ARBA00023935"/>
    </source>
</evidence>
<sequence>MISEVLKPAVTRIISPVARFFLRIGLTPNAVTAIGALCVVLSSLYFFPRGEFFVGTLFITVFMLSDLFDGAMARISAAGSSKWGAFLDSTVDRVSDSAVLCGVAIYLIDTQDRLSIVYLVCLITGMLISYIRAKAESMSISCSGGIAERTERAIIVLVGTGFHGLGVPFALSISAWVLAILGVITTLQRLIIVKRAI</sequence>
<accession>A0A6J7GPL0</accession>
<reference evidence="12" key="1">
    <citation type="submission" date="2020-05" db="EMBL/GenBank/DDBJ databases">
        <authorList>
            <person name="Chiriac C."/>
            <person name="Salcher M."/>
            <person name="Ghai R."/>
            <person name="Kavagutti S V."/>
        </authorList>
    </citation>
    <scope>NUCLEOTIDE SEQUENCE</scope>
</reference>
<evidence type="ECO:0000256" key="10">
    <source>
        <dbReference type="ARBA" id="ARBA00048865"/>
    </source>
</evidence>
<comment type="pathway">
    <text evidence="2">Phospholipid metabolism; phosphatidylinositol phosphate biosynthesis.</text>
</comment>
<dbReference type="EMBL" id="CAFBMS010000006">
    <property type="protein sequence ID" value="CAB4910281.1"/>
    <property type="molecule type" value="Genomic_DNA"/>
</dbReference>